<gene>
    <name evidence="1" type="ORF">BCR44DRAFT_1425332</name>
</gene>
<organism evidence="1 2">
    <name type="scientific">Catenaria anguillulae PL171</name>
    <dbReference type="NCBI Taxonomy" id="765915"/>
    <lineage>
        <taxon>Eukaryota</taxon>
        <taxon>Fungi</taxon>
        <taxon>Fungi incertae sedis</taxon>
        <taxon>Blastocladiomycota</taxon>
        <taxon>Blastocladiomycetes</taxon>
        <taxon>Blastocladiales</taxon>
        <taxon>Catenariaceae</taxon>
        <taxon>Catenaria</taxon>
    </lineage>
</organism>
<dbReference type="Proteomes" id="UP000193411">
    <property type="component" value="Unassembled WGS sequence"/>
</dbReference>
<sequence>MMRLSAVAAFMARIAKSYPHSRMMIFGPRAQELESQVRVQVTNGIDQRLKQDSSMRLSVGRSAQLVQTTQSVLDTEMVQLVYRDLAERTA</sequence>
<comment type="caution">
    <text evidence="1">The sequence shown here is derived from an EMBL/GenBank/DDBJ whole genome shotgun (WGS) entry which is preliminary data.</text>
</comment>
<feature type="non-terminal residue" evidence="1">
    <location>
        <position position="90"/>
    </location>
</feature>
<accession>A0A1Y2I3Q4</accession>
<protein>
    <submittedName>
        <fullName evidence="1">Uncharacterized protein</fullName>
    </submittedName>
</protein>
<keyword evidence="2" id="KW-1185">Reference proteome</keyword>
<name>A0A1Y2I3Q4_9FUNG</name>
<proteinExistence type="predicted"/>
<evidence type="ECO:0000313" key="1">
    <source>
        <dbReference type="EMBL" id="ORZ40581.1"/>
    </source>
</evidence>
<dbReference type="AlphaFoldDB" id="A0A1Y2I3Q4"/>
<evidence type="ECO:0000313" key="2">
    <source>
        <dbReference type="Proteomes" id="UP000193411"/>
    </source>
</evidence>
<reference evidence="1 2" key="1">
    <citation type="submission" date="2016-07" db="EMBL/GenBank/DDBJ databases">
        <title>Pervasive Adenine N6-methylation of Active Genes in Fungi.</title>
        <authorList>
            <consortium name="DOE Joint Genome Institute"/>
            <person name="Mondo S.J."/>
            <person name="Dannebaum R.O."/>
            <person name="Kuo R.C."/>
            <person name="Labutti K."/>
            <person name="Haridas S."/>
            <person name="Kuo A."/>
            <person name="Salamov A."/>
            <person name="Ahrendt S.R."/>
            <person name="Lipzen A."/>
            <person name="Sullivan W."/>
            <person name="Andreopoulos W.B."/>
            <person name="Clum A."/>
            <person name="Lindquist E."/>
            <person name="Daum C."/>
            <person name="Ramamoorthy G.K."/>
            <person name="Gryganskyi A."/>
            <person name="Culley D."/>
            <person name="Magnuson J.K."/>
            <person name="James T.Y."/>
            <person name="O'Malley M.A."/>
            <person name="Stajich J.E."/>
            <person name="Spatafora J.W."/>
            <person name="Visel A."/>
            <person name="Grigoriev I.V."/>
        </authorList>
    </citation>
    <scope>NUCLEOTIDE SEQUENCE [LARGE SCALE GENOMIC DNA]</scope>
    <source>
        <strain evidence="1 2">PL171</strain>
    </source>
</reference>
<dbReference type="EMBL" id="MCFL01000003">
    <property type="protein sequence ID" value="ORZ40581.1"/>
    <property type="molecule type" value="Genomic_DNA"/>
</dbReference>